<dbReference type="EMBL" id="GBXM01014124">
    <property type="protein sequence ID" value="JAH94453.1"/>
    <property type="molecule type" value="Transcribed_RNA"/>
</dbReference>
<name>A0A0E9WYD5_ANGAN</name>
<sequence>MMFMLLYVAIVCHLCPLHKGNVQLFQYNYTKLYLFKHLIILGNFLM</sequence>
<protein>
    <submittedName>
        <fullName evidence="1">Uncharacterized protein</fullName>
    </submittedName>
</protein>
<evidence type="ECO:0000313" key="1">
    <source>
        <dbReference type="EMBL" id="JAH94453.1"/>
    </source>
</evidence>
<reference evidence="1" key="2">
    <citation type="journal article" date="2015" name="Fish Shellfish Immunol.">
        <title>Early steps in the European eel (Anguilla anguilla)-Vibrio vulnificus interaction in the gills: Role of the RtxA13 toxin.</title>
        <authorList>
            <person name="Callol A."/>
            <person name="Pajuelo D."/>
            <person name="Ebbesson L."/>
            <person name="Teles M."/>
            <person name="MacKenzie S."/>
            <person name="Amaro C."/>
        </authorList>
    </citation>
    <scope>NUCLEOTIDE SEQUENCE</scope>
</reference>
<reference evidence="1" key="1">
    <citation type="submission" date="2014-11" db="EMBL/GenBank/DDBJ databases">
        <authorList>
            <person name="Amaro Gonzalez C."/>
        </authorList>
    </citation>
    <scope>NUCLEOTIDE SEQUENCE</scope>
</reference>
<dbReference type="AlphaFoldDB" id="A0A0E9WYD5"/>
<proteinExistence type="predicted"/>
<accession>A0A0E9WYD5</accession>
<organism evidence="1">
    <name type="scientific">Anguilla anguilla</name>
    <name type="common">European freshwater eel</name>
    <name type="synonym">Muraena anguilla</name>
    <dbReference type="NCBI Taxonomy" id="7936"/>
    <lineage>
        <taxon>Eukaryota</taxon>
        <taxon>Metazoa</taxon>
        <taxon>Chordata</taxon>
        <taxon>Craniata</taxon>
        <taxon>Vertebrata</taxon>
        <taxon>Euteleostomi</taxon>
        <taxon>Actinopterygii</taxon>
        <taxon>Neopterygii</taxon>
        <taxon>Teleostei</taxon>
        <taxon>Anguilliformes</taxon>
        <taxon>Anguillidae</taxon>
        <taxon>Anguilla</taxon>
    </lineage>
</organism>